<dbReference type="PANTHER" id="PTHR43833">
    <property type="entry name" value="POTASSIUM CHANNEL PROTEIN 2-RELATED-RELATED"/>
    <property type="match status" value="1"/>
</dbReference>
<dbReference type="InterPro" id="IPR003148">
    <property type="entry name" value="RCK_N"/>
</dbReference>
<dbReference type="Pfam" id="PF02254">
    <property type="entry name" value="TrkA_N"/>
    <property type="match status" value="1"/>
</dbReference>
<evidence type="ECO:0000259" key="3">
    <source>
        <dbReference type="PROSITE" id="PS51201"/>
    </source>
</evidence>
<dbReference type="SUPFAM" id="SSF81324">
    <property type="entry name" value="Voltage-gated potassium channels"/>
    <property type="match status" value="1"/>
</dbReference>
<evidence type="ECO:0000256" key="2">
    <source>
        <dbReference type="SAM" id="Phobius"/>
    </source>
</evidence>
<gene>
    <name evidence="4" type="ORF">XD40_0549</name>
    <name evidence="5" type="ORF">XD48_0234</name>
</gene>
<dbReference type="Pfam" id="PF07885">
    <property type="entry name" value="Ion_trans_2"/>
    <property type="match status" value="1"/>
</dbReference>
<comment type="caution">
    <text evidence="4">The sequence shown here is derived from an EMBL/GenBank/DDBJ whole genome shotgun (WGS) entry which is preliminary data.</text>
</comment>
<dbReference type="EMBL" id="LGEX01000003">
    <property type="protein sequence ID" value="KUK07580.1"/>
    <property type="molecule type" value="Genomic_DNA"/>
</dbReference>
<evidence type="ECO:0000313" key="4">
    <source>
        <dbReference type="EMBL" id="KUJ94305.1"/>
    </source>
</evidence>
<dbReference type="Proteomes" id="UP000054015">
    <property type="component" value="Unassembled WGS sequence"/>
</dbReference>
<evidence type="ECO:0000313" key="6">
    <source>
        <dbReference type="Proteomes" id="UP000054015"/>
    </source>
</evidence>
<evidence type="ECO:0000313" key="5">
    <source>
        <dbReference type="EMBL" id="KUK07580.1"/>
    </source>
</evidence>
<organism evidence="4 7">
    <name type="scientific">Archaeoglobus fulgidus</name>
    <dbReference type="NCBI Taxonomy" id="2234"/>
    <lineage>
        <taxon>Archaea</taxon>
        <taxon>Methanobacteriati</taxon>
        <taxon>Methanobacteriota</taxon>
        <taxon>Archaeoglobi</taxon>
        <taxon>Archaeoglobales</taxon>
        <taxon>Archaeoglobaceae</taxon>
        <taxon>Archaeoglobus</taxon>
    </lineage>
</organism>
<dbReference type="InterPro" id="IPR036291">
    <property type="entry name" value="NAD(P)-bd_dom_sf"/>
</dbReference>
<dbReference type="AlphaFoldDB" id="A0A124F8C6"/>
<feature type="transmembrane region" description="Helical" evidence="2">
    <location>
        <begin position="40"/>
        <end position="58"/>
    </location>
</feature>
<evidence type="ECO:0000256" key="1">
    <source>
        <dbReference type="ARBA" id="ARBA00004651"/>
    </source>
</evidence>
<dbReference type="GO" id="GO:0005886">
    <property type="term" value="C:plasma membrane"/>
    <property type="evidence" value="ECO:0007669"/>
    <property type="project" value="UniProtKB-SubCell"/>
</dbReference>
<name>A0A124F8C6_ARCFL</name>
<sequence>MRSRILNSILIFIFLILFYSTLFVALMQNYEGRSYSIVDGFYWVIATITTVGYGDIYFTTPAGKIFSVVVMVSGVLYFFGFLLPYAIIPWAEERLKLVLPTSVKMSNHIIICGYNLFTVEFCKILREFGVNYVVLEKDPERVRRALDDRVVCVLTSGSERSFLENGVERANAMIVAWDRVEDILDTLLTLKEYGIPKYVVYGDYRYTKYLLYAGAKKVFLPKSLIASSIARMILQEVEIGKRREIFDGVQAIEIVLPSNISVSELEERGLRVIAACRLGNLEFNPPKDRVLEKGCVALLAGTEEAIKGIVYEGTHFRLR</sequence>
<dbReference type="Gene3D" id="1.10.287.70">
    <property type="match status" value="1"/>
</dbReference>
<comment type="subcellular location">
    <subcellularLocation>
        <location evidence="1">Cell membrane</location>
        <topology evidence="1">Multi-pass membrane protein</topology>
    </subcellularLocation>
</comment>
<feature type="transmembrane region" description="Helical" evidence="2">
    <location>
        <begin position="65"/>
        <end position="87"/>
    </location>
</feature>
<dbReference type="PROSITE" id="PS51201">
    <property type="entry name" value="RCK_N"/>
    <property type="match status" value="1"/>
</dbReference>
<dbReference type="SUPFAM" id="SSF51735">
    <property type="entry name" value="NAD(P)-binding Rossmann-fold domains"/>
    <property type="match status" value="1"/>
</dbReference>
<keyword evidence="2" id="KW-0472">Membrane</keyword>
<dbReference type="InterPro" id="IPR050721">
    <property type="entry name" value="Trk_Ktr_HKT_K-transport"/>
</dbReference>
<dbReference type="PANTHER" id="PTHR43833:SF13">
    <property type="entry name" value="POTASSIUM CHANNEL PROTEIN 2-RELATED"/>
    <property type="match status" value="1"/>
</dbReference>
<proteinExistence type="predicted"/>
<dbReference type="InterPro" id="IPR013099">
    <property type="entry name" value="K_chnl_dom"/>
</dbReference>
<dbReference type="GO" id="GO:0006813">
    <property type="term" value="P:potassium ion transport"/>
    <property type="evidence" value="ECO:0007669"/>
    <property type="project" value="InterPro"/>
</dbReference>
<feature type="domain" description="RCK N-terminal" evidence="3">
    <location>
        <begin position="106"/>
        <end position="227"/>
    </location>
</feature>
<evidence type="ECO:0000313" key="7">
    <source>
        <dbReference type="Proteomes" id="UP000054307"/>
    </source>
</evidence>
<dbReference type="EMBL" id="LGEQ01000006">
    <property type="protein sequence ID" value="KUJ94305.1"/>
    <property type="molecule type" value="Genomic_DNA"/>
</dbReference>
<dbReference type="Proteomes" id="UP000054307">
    <property type="component" value="Unassembled WGS sequence"/>
</dbReference>
<reference evidence="4" key="1">
    <citation type="journal article" date="2015" name="MBio">
        <title>Genome-resolved metagenomic analysis reveals roles for candidate phyla and other microbial community members in biogeochemical transformations in oil reservoirs.</title>
        <authorList>
            <person name="Hu P."/>
            <person name="Tom L."/>
            <person name="Singh A."/>
            <person name="Thomas B.C."/>
            <person name="Baker B.J."/>
            <person name="Piceno Y.M."/>
            <person name="Andersen G.L."/>
            <person name="Banfield J.F."/>
        </authorList>
    </citation>
    <scope>NUCLEOTIDE SEQUENCE [LARGE SCALE GENOMIC DNA]</scope>
    <source>
        <strain evidence="5">49_2300</strain>
        <strain evidence="4">49_95</strain>
    </source>
</reference>
<protein>
    <recommendedName>
        <fullName evidence="3">RCK N-terminal domain-containing protein</fullName>
    </recommendedName>
</protein>
<dbReference type="PATRIC" id="fig|2234.6.peg.821"/>
<accession>A0A124F8C6</accession>
<keyword evidence="2" id="KW-1133">Transmembrane helix</keyword>
<dbReference type="Gene3D" id="3.40.50.720">
    <property type="entry name" value="NAD(P)-binding Rossmann-like Domain"/>
    <property type="match status" value="1"/>
</dbReference>
<reference evidence="6 7" key="2">
    <citation type="journal article" date="2015" name="MBio">
        <title>Genome-Resolved Metagenomic Analysis Reveals Roles for Candidate Phyla and Other Microbial Community Members in Biogeochemical Transformations in Oil Reservoirs.</title>
        <authorList>
            <person name="Hu P."/>
            <person name="Tom L."/>
            <person name="Singh A."/>
            <person name="Thomas B.C."/>
            <person name="Baker B.J."/>
            <person name="Piceno Y.M."/>
            <person name="Andersen G.L."/>
            <person name="Banfield J.F."/>
        </authorList>
    </citation>
    <scope>NUCLEOTIDE SEQUENCE [LARGE SCALE GENOMIC DNA]</scope>
</reference>
<keyword evidence="2" id="KW-0812">Transmembrane</keyword>
<feature type="transmembrane region" description="Helical" evidence="2">
    <location>
        <begin position="9"/>
        <end position="28"/>
    </location>
</feature>